<dbReference type="AlphaFoldDB" id="A0A1V4J334"/>
<evidence type="ECO:0000313" key="1">
    <source>
        <dbReference type="EMBL" id="OPJ66632.1"/>
    </source>
</evidence>
<keyword evidence="2" id="KW-1185">Reference proteome</keyword>
<proteinExistence type="predicted"/>
<comment type="caution">
    <text evidence="1">The sequence shown here is derived from an EMBL/GenBank/DDBJ whole genome shotgun (WGS) entry which is preliminary data.</text>
</comment>
<organism evidence="1 2">
    <name type="scientific">Patagioenas fasciata monilis</name>
    <dbReference type="NCBI Taxonomy" id="372326"/>
    <lineage>
        <taxon>Eukaryota</taxon>
        <taxon>Metazoa</taxon>
        <taxon>Chordata</taxon>
        <taxon>Craniata</taxon>
        <taxon>Vertebrata</taxon>
        <taxon>Euteleostomi</taxon>
        <taxon>Archelosauria</taxon>
        <taxon>Archosauria</taxon>
        <taxon>Dinosauria</taxon>
        <taxon>Saurischia</taxon>
        <taxon>Theropoda</taxon>
        <taxon>Coelurosauria</taxon>
        <taxon>Aves</taxon>
        <taxon>Neognathae</taxon>
        <taxon>Neoaves</taxon>
        <taxon>Columbimorphae</taxon>
        <taxon>Columbiformes</taxon>
        <taxon>Columbidae</taxon>
        <taxon>Patagioenas</taxon>
    </lineage>
</organism>
<gene>
    <name evidence="1" type="ORF">AV530_016653</name>
</gene>
<name>A0A1V4J334_PATFA</name>
<evidence type="ECO:0000313" key="2">
    <source>
        <dbReference type="Proteomes" id="UP000190648"/>
    </source>
</evidence>
<protein>
    <submittedName>
        <fullName evidence="1">Uncharacterized protein</fullName>
    </submittedName>
</protein>
<dbReference type="Proteomes" id="UP000190648">
    <property type="component" value="Unassembled WGS sequence"/>
</dbReference>
<accession>A0A1V4J334</accession>
<reference evidence="1 2" key="1">
    <citation type="submission" date="2016-02" db="EMBL/GenBank/DDBJ databases">
        <title>Band-tailed pigeon sequencing and assembly.</title>
        <authorList>
            <person name="Soares A.E."/>
            <person name="Novak B.J."/>
            <person name="Rice E.S."/>
            <person name="O'Connell B."/>
            <person name="Chang D."/>
            <person name="Weber S."/>
            <person name="Shapiro B."/>
        </authorList>
    </citation>
    <scope>NUCLEOTIDE SEQUENCE [LARGE SCALE GENOMIC DNA]</scope>
    <source>
        <strain evidence="1">BTP2013</strain>
        <tissue evidence="1">Blood</tissue>
    </source>
</reference>
<dbReference type="EMBL" id="LSYS01009367">
    <property type="protein sequence ID" value="OPJ66632.1"/>
    <property type="molecule type" value="Genomic_DNA"/>
</dbReference>
<sequence length="77" mass="8366">MCYSQTTSSEGSLQHEYKNQVLAAIATPGQKEISIDIRRNSISPSNKLLKSEPCPHGHQCNPLAFTGKATVQPRGTL</sequence>